<dbReference type="EMBL" id="LPZR01000001">
    <property type="protein sequence ID" value="KYO57880.1"/>
    <property type="molecule type" value="Genomic_DNA"/>
</dbReference>
<dbReference type="Gene3D" id="3.30.565.10">
    <property type="entry name" value="Histidine kinase-like ATPase, C-terminal domain"/>
    <property type="match status" value="1"/>
</dbReference>
<evidence type="ECO:0000259" key="8">
    <source>
        <dbReference type="PROSITE" id="PS50924"/>
    </source>
</evidence>
<dbReference type="InterPro" id="IPR036097">
    <property type="entry name" value="HisK_dim/P_sf"/>
</dbReference>
<gene>
    <name evidence="9" type="ORF">AUP44_00105</name>
</gene>
<evidence type="ECO:0000256" key="4">
    <source>
        <dbReference type="ARBA" id="ARBA00022679"/>
    </source>
</evidence>
<dbReference type="CDD" id="cd00082">
    <property type="entry name" value="HisKA"/>
    <property type="match status" value="1"/>
</dbReference>
<evidence type="ECO:0000256" key="6">
    <source>
        <dbReference type="PROSITE-ProRule" id="PRU00244"/>
    </source>
</evidence>
<evidence type="ECO:0000256" key="5">
    <source>
        <dbReference type="ARBA" id="ARBA00022777"/>
    </source>
</evidence>
<dbReference type="InterPro" id="IPR013656">
    <property type="entry name" value="PAS_4"/>
</dbReference>
<feature type="transmembrane region" description="Helical" evidence="6">
    <location>
        <begin position="152"/>
        <end position="172"/>
    </location>
</feature>
<feature type="transmembrane region" description="Helical" evidence="6">
    <location>
        <begin position="225"/>
        <end position="252"/>
    </location>
</feature>
<keyword evidence="6" id="KW-0812">Transmembrane</keyword>
<keyword evidence="3" id="KW-0597">Phosphoprotein</keyword>
<dbReference type="PROSITE" id="PS50109">
    <property type="entry name" value="HIS_KIN"/>
    <property type="match status" value="1"/>
</dbReference>
<dbReference type="InterPro" id="IPR036890">
    <property type="entry name" value="HATPase_C_sf"/>
</dbReference>
<keyword evidence="4" id="KW-0808">Transferase</keyword>
<evidence type="ECO:0000256" key="1">
    <source>
        <dbReference type="ARBA" id="ARBA00000085"/>
    </source>
</evidence>
<dbReference type="GO" id="GO:0000155">
    <property type="term" value="F:phosphorelay sensor kinase activity"/>
    <property type="evidence" value="ECO:0007669"/>
    <property type="project" value="InterPro"/>
</dbReference>
<feature type="transmembrane region" description="Helical" evidence="6">
    <location>
        <begin position="117"/>
        <end position="137"/>
    </location>
</feature>
<feature type="domain" description="Histidine kinase" evidence="7">
    <location>
        <begin position="408"/>
        <end position="628"/>
    </location>
</feature>
<comment type="catalytic activity">
    <reaction evidence="1">
        <text>ATP + protein L-histidine = ADP + protein N-phospho-L-histidine.</text>
        <dbReference type="EC" id="2.7.13.3"/>
    </reaction>
</comment>
<keyword evidence="6" id="KW-0472">Membrane</keyword>
<evidence type="ECO:0000259" key="7">
    <source>
        <dbReference type="PROSITE" id="PS50109"/>
    </source>
</evidence>
<evidence type="ECO:0000256" key="2">
    <source>
        <dbReference type="ARBA" id="ARBA00012438"/>
    </source>
</evidence>
<dbReference type="InterPro" id="IPR003594">
    <property type="entry name" value="HATPase_dom"/>
</dbReference>
<dbReference type="AlphaFoldDB" id="A0A162M2Q4"/>
<dbReference type="SUPFAM" id="SSF55874">
    <property type="entry name" value="ATPase domain of HSP90 chaperone/DNA topoisomerase II/histidine kinase"/>
    <property type="match status" value="1"/>
</dbReference>
<dbReference type="PRINTS" id="PR00344">
    <property type="entry name" value="BCTRLSENSOR"/>
</dbReference>
<dbReference type="Proteomes" id="UP000075787">
    <property type="component" value="Unassembled WGS sequence"/>
</dbReference>
<name>A0A162M2Q4_9PROT</name>
<evidence type="ECO:0000313" key="9">
    <source>
        <dbReference type="EMBL" id="KYO57880.1"/>
    </source>
</evidence>
<feature type="transmembrane region" description="Helical" evidence="6">
    <location>
        <begin position="90"/>
        <end position="110"/>
    </location>
</feature>
<protein>
    <recommendedName>
        <fullName evidence="2">histidine kinase</fullName>
        <ecNumber evidence="2">2.7.13.3</ecNumber>
    </recommendedName>
</protein>
<dbReference type="Pfam" id="PF03707">
    <property type="entry name" value="MHYT"/>
    <property type="match status" value="3"/>
</dbReference>
<dbReference type="Pfam" id="PF08448">
    <property type="entry name" value="PAS_4"/>
    <property type="match status" value="1"/>
</dbReference>
<dbReference type="Pfam" id="PF02518">
    <property type="entry name" value="HATPase_c"/>
    <property type="match status" value="1"/>
</dbReference>
<dbReference type="OrthoDB" id="8477070at2"/>
<dbReference type="PANTHER" id="PTHR43047">
    <property type="entry name" value="TWO-COMPONENT HISTIDINE PROTEIN KINASE"/>
    <property type="match status" value="1"/>
</dbReference>
<dbReference type="PANTHER" id="PTHR43047:SF63">
    <property type="entry name" value="HISTIDINE KINASE"/>
    <property type="match status" value="1"/>
</dbReference>
<feature type="transmembrane region" description="Helical" evidence="6">
    <location>
        <begin position="22"/>
        <end position="42"/>
    </location>
</feature>
<reference evidence="9 10" key="1">
    <citation type="submission" date="2015-12" db="EMBL/GenBank/DDBJ databases">
        <title>Genome sequence of Tistrella mobilis MCCC 1A02139.</title>
        <authorList>
            <person name="Lu L."/>
            <person name="Lai Q."/>
            <person name="Shao Z."/>
            <person name="Qian P."/>
        </authorList>
    </citation>
    <scope>NUCLEOTIDE SEQUENCE [LARGE SCALE GENOMIC DNA]</scope>
    <source>
        <strain evidence="9 10">MCCC 1A02139</strain>
    </source>
</reference>
<keyword evidence="5" id="KW-0418">Kinase</keyword>
<evidence type="ECO:0000256" key="3">
    <source>
        <dbReference type="ARBA" id="ARBA00022553"/>
    </source>
</evidence>
<dbReference type="Gene3D" id="1.10.287.130">
    <property type="match status" value="1"/>
</dbReference>
<dbReference type="SMART" id="SM00387">
    <property type="entry name" value="HATPase_c"/>
    <property type="match status" value="1"/>
</dbReference>
<sequence length="647" mass="68362">MFLEFAHDAGGHYAESGYDTRLVVLSVVVALFASYAALQTAGRIPTAGPRMRTVWITAGSVVLGGGIWSMHFIGMLAHELPFPVDYDLDLTVGSLIVAVAMTWLGLAWVSRAGNHPGALLGAGLATGTGVVGMHYMGMEAMHMPARLLYEPWTFALSVVIALVAATAALAIARREVSIPAKLGASVVMAVAICGMHYTGMAAARFEPAQTIALGRLLFLEASAHAVHPQVIAVLVAVGAALVVTIIIASATIDKRFALSAAREAETLRLGSRRMSALLATGSDLIVVADADHAIRDVVGPADLVAIARARPLARMVVAEDRERLRALFERVLTGGERTATEELRVDMGARGVRACDVKLRDLRDEAAVAALVVTFHDVEERAAVQAALAEARDLADAASRAKSRFISMMSHELRTPLAAVLGYADLMTARLHGPLGSEVYDGYVDEISRAGRRLISVVDAIIGLGRIDGGEERCELRSFDAQSAIRSVMRSAADRARRGGVRLDHVDDGPVEVLGDPRLAVRVLDYLIDNAIKFTEADGEVVLLVERREDGTGAITITDSGSGIPADSLDRVTDAFFQADDGLSRRFEGAGLGLTVAKALAELQGGRIEIESTYGFGTVARLVLPLSDDAGPDGPAGPDAEVEDALG</sequence>
<dbReference type="RefSeq" id="WP_062760924.1">
    <property type="nucleotide sequence ID" value="NZ_CP121045.1"/>
</dbReference>
<dbReference type="GeneID" id="97242150"/>
<dbReference type="SUPFAM" id="SSF47384">
    <property type="entry name" value="Homodimeric domain of signal transducing histidine kinase"/>
    <property type="match status" value="1"/>
</dbReference>
<dbReference type="EC" id="2.7.13.3" evidence="2"/>
<dbReference type="InterPro" id="IPR003661">
    <property type="entry name" value="HisK_dim/P_dom"/>
</dbReference>
<evidence type="ECO:0000313" key="10">
    <source>
        <dbReference type="Proteomes" id="UP000075787"/>
    </source>
</evidence>
<proteinExistence type="predicted"/>
<dbReference type="Pfam" id="PF00512">
    <property type="entry name" value="HisKA"/>
    <property type="match status" value="1"/>
</dbReference>
<feature type="domain" description="MHYT" evidence="8">
    <location>
        <begin position="18"/>
        <end position="206"/>
    </location>
</feature>
<dbReference type="InterPro" id="IPR005330">
    <property type="entry name" value="MHYT_dom"/>
</dbReference>
<dbReference type="InterPro" id="IPR004358">
    <property type="entry name" value="Sig_transdc_His_kin-like_C"/>
</dbReference>
<keyword evidence="6" id="KW-1133">Transmembrane helix</keyword>
<feature type="transmembrane region" description="Helical" evidence="6">
    <location>
        <begin position="54"/>
        <end position="78"/>
    </location>
</feature>
<dbReference type="GO" id="GO:0009927">
    <property type="term" value="F:histidine phosphotransfer kinase activity"/>
    <property type="evidence" value="ECO:0007669"/>
    <property type="project" value="TreeGrafter"/>
</dbReference>
<comment type="caution">
    <text evidence="9">The sequence shown here is derived from an EMBL/GenBank/DDBJ whole genome shotgun (WGS) entry which is preliminary data.</text>
</comment>
<dbReference type="SMART" id="SM00388">
    <property type="entry name" value="HisKA"/>
    <property type="match status" value="1"/>
</dbReference>
<accession>A0A162M2Q4</accession>
<dbReference type="Gene3D" id="3.30.450.20">
    <property type="entry name" value="PAS domain"/>
    <property type="match status" value="1"/>
</dbReference>
<dbReference type="InterPro" id="IPR005467">
    <property type="entry name" value="His_kinase_dom"/>
</dbReference>
<dbReference type="PROSITE" id="PS50924">
    <property type="entry name" value="MHYT"/>
    <property type="match status" value="1"/>
</dbReference>
<organism evidence="9 10">
    <name type="scientific">Tistrella mobilis</name>
    <dbReference type="NCBI Taxonomy" id="171437"/>
    <lineage>
        <taxon>Bacteria</taxon>
        <taxon>Pseudomonadati</taxon>
        <taxon>Pseudomonadota</taxon>
        <taxon>Alphaproteobacteria</taxon>
        <taxon>Geminicoccales</taxon>
        <taxon>Geminicoccaceae</taxon>
        <taxon>Tistrella</taxon>
    </lineage>
</organism>
<dbReference type="GO" id="GO:0005886">
    <property type="term" value="C:plasma membrane"/>
    <property type="evidence" value="ECO:0007669"/>
    <property type="project" value="TreeGrafter"/>
</dbReference>